<evidence type="ECO:0000313" key="1">
    <source>
        <dbReference type="EMBL" id="NYT36275.1"/>
    </source>
</evidence>
<dbReference type="GO" id="GO:0070573">
    <property type="term" value="F:metallodipeptidase activity"/>
    <property type="evidence" value="ECO:0007669"/>
    <property type="project" value="InterPro"/>
</dbReference>
<dbReference type="GO" id="GO:0006508">
    <property type="term" value="P:proteolysis"/>
    <property type="evidence" value="ECO:0007669"/>
    <property type="project" value="InterPro"/>
</dbReference>
<dbReference type="SUPFAM" id="SSF51556">
    <property type="entry name" value="Metallo-dependent hydrolases"/>
    <property type="match status" value="1"/>
</dbReference>
<protein>
    <submittedName>
        <fullName evidence="1">Membrane dipeptidase</fullName>
    </submittedName>
</protein>
<dbReference type="PROSITE" id="PS51365">
    <property type="entry name" value="RENAL_DIPEPTIDASE_2"/>
    <property type="match status" value="1"/>
</dbReference>
<dbReference type="EMBL" id="JACCEW010000001">
    <property type="protein sequence ID" value="NYT36275.1"/>
    <property type="molecule type" value="Genomic_DNA"/>
</dbReference>
<sequence length="405" mass="44109">MNKENRLMEEAIEVAKQLHNEHIVIDSLSPSIIDEWVLTPAMVEIAKSIQADGGTRPMIKAAMAEYLLTHCCTDAELRAAYIAFWQRSGVTGCNHTLYASGPPDAAWESTMTEIGRLSQLLGALQGEVSLATTAEQVQAAHAAKQRVVFYNLQNAEPVGDNFGRVNTLYGMGVRSMQLTYNLRTRFGEGCLETNDGGISRLGQALVQKMNEVGMLVDLSHGSTQTARDILSCSSQPVIASHIPARAISGHARGLPDDVLRAIADGGGYAGVLTVPAFVLPPEGDPRAQALGRPAGWATLDTFVDHIQHFVNVMGADHVGIGTDWGKPYYSALTWDSTMVGGRKGFDWVGWREQDHFDPNGQTEGFVTWDQWINLTAAMLRRGISKETVIKLIGGNFLRVFRQVCG</sequence>
<dbReference type="AlphaFoldDB" id="A0A853F6S0"/>
<dbReference type="InterPro" id="IPR008257">
    <property type="entry name" value="Pept_M19"/>
</dbReference>
<organism evidence="1 2">
    <name type="scientific">Allopusillimonas soli</name>
    <dbReference type="NCBI Taxonomy" id="659016"/>
    <lineage>
        <taxon>Bacteria</taxon>
        <taxon>Pseudomonadati</taxon>
        <taxon>Pseudomonadota</taxon>
        <taxon>Betaproteobacteria</taxon>
        <taxon>Burkholderiales</taxon>
        <taxon>Alcaligenaceae</taxon>
        <taxon>Allopusillimonas</taxon>
    </lineage>
</organism>
<proteinExistence type="predicted"/>
<dbReference type="PANTHER" id="PTHR10443:SF12">
    <property type="entry name" value="DIPEPTIDASE"/>
    <property type="match status" value="1"/>
</dbReference>
<keyword evidence="2" id="KW-1185">Reference proteome</keyword>
<gene>
    <name evidence="1" type="ORF">H0A68_05265</name>
</gene>
<dbReference type="Pfam" id="PF01244">
    <property type="entry name" value="Peptidase_M19"/>
    <property type="match status" value="1"/>
</dbReference>
<dbReference type="PANTHER" id="PTHR10443">
    <property type="entry name" value="MICROSOMAL DIPEPTIDASE"/>
    <property type="match status" value="1"/>
</dbReference>
<name>A0A853F6S0_9BURK</name>
<dbReference type="Gene3D" id="3.20.20.140">
    <property type="entry name" value="Metal-dependent hydrolases"/>
    <property type="match status" value="1"/>
</dbReference>
<dbReference type="InterPro" id="IPR032466">
    <property type="entry name" value="Metal_Hydrolase"/>
</dbReference>
<evidence type="ECO:0000313" key="2">
    <source>
        <dbReference type="Proteomes" id="UP000580517"/>
    </source>
</evidence>
<accession>A0A853F6S0</accession>
<reference evidence="1 2" key="1">
    <citation type="submission" date="2020-07" db="EMBL/GenBank/DDBJ databases">
        <title>Taxonomic revisions and descriptions of new bacterial species based on genomic comparisons in the high-G+C-content subgroup of the family Alcaligenaceae.</title>
        <authorList>
            <person name="Szabo A."/>
            <person name="Felfoldi T."/>
        </authorList>
    </citation>
    <scope>NUCLEOTIDE SEQUENCE [LARGE SCALE GENOMIC DNA]</scope>
    <source>
        <strain evidence="1 2">DSM 25264</strain>
    </source>
</reference>
<dbReference type="Proteomes" id="UP000580517">
    <property type="component" value="Unassembled WGS sequence"/>
</dbReference>
<comment type="caution">
    <text evidence="1">The sequence shown here is derived from an EMBL/GenBank/DDBJ whole genome shotgun (WGS) entry which is preliminary data.</text>
</comment>
<dbReference type="RefSeq" id="WP_167668847.1">
    <property type="nucleotide sequence ID" value="NZ_JACCEW010000001.1"/>
</dbReference>